<evidence type="ECO:0000259" key="1">
    <source>
        <dbReference type="Pfam" id="PF00668"/>
    </source>
</evidence>
<dbReference type="PANTHER" id="PTHR45527">
    <property type="entry name" value="NONRIBOSOMAL PEPTIDE SYNTHETASE"/>
    <property type="match status" value="1"/>
</dbReference>
<keyword evidence="3" id="KW-1185">Reference proteome</keyword>
<sequence>MALATRQEGSYISKYAFPLPKYIDAARFRRAWQRTLLLCTNLRTRMVFFGGSSYQVVVEEPVVWDETLGSTVGSAINAMNTAKMTYGSKLCRYGLAKGSDDQDYFIWLIHHSIYDGWSMRLIVETLHRLYYGAEIPPMSPFSGIIDYVQNMDLESTGVYWKTQLADAKRPTFPLIPSDMTTSSTNNGAAGTVTRLENHMIPLQDSTGVALTKATVMRAAWALLLARYCDSDDVCFGTTVSGRQAPVRGVQRIPGPLIASVPTGFSATQTLPAFAYCFL</sequence>
<dbReference type="Gene3D" id="3.30.559.30">
    <property type="entry name" value="Nonribosomal peptide synthetase, condensation domain"/>
    <property type="match status" value="1"/>
</dbReference>
<dbReference type="InterPro" id="IPR023213">
    <property type="entry name" value="CAT-like_dom_sf"/>
</dbReference>
<dbReference type="GO" id="GO:0043041">
    <property type="term" value="P:amino acid activation for nonribosomal peptide biosynthetic process"/>
    <property type="evidence" value="ECO:0007669"/>
    <property type="project" value="TreeGrafter"/>
</dbReference>
<protein>
    <submittedName>
        <fullName evidence="2">Condensation domain-containing protein</fullName>
    </submittedName>
</protein>
<accession>A0AAJ0EA56</accession>
<dbReference type="EMBL" id="JAHMHQ010000023">
    <property type="protein sequence ID" value="KAK1624734.1"/>
    <property type="molecule type" value="Genomic_DNA"/>
</dbReference>
<name>A0AAJ0EA56_9PEZI</name>
<dbReference type="GO" id="GO:0044550">
    <property type="term" value="P:secondary metabolite biosynthetic process"/>
    <property type="evidence" value="ECO:0007669"/>
    <property type="project" value="TreeGrafter"/>
</dbReference>
<comment type="caution">
    <text evidence="2">The sequence shown here is derived from an EMBL/GenBank/DDBJ whole genome shotgun (WGS) entry which is preliminary data.</text>
</comment>
<evidence type="ECO:0000313" key="3">
    <source>
        <dbReference type="Proteomes" id="UP001243989"/>
    </source>
</evidence>
<dbReference type="InterPro" id="IPR001242">
    <property type="entry name" value="Condensation_dom"/>
</dbReference>
<dbReference type="Proteomes" id="UP001243989">
    <property type="component" value="Unassembled WGS sequence"/>
</dbReference>
<dbReference type="RefSeq" id="XP_060440729.1">
    <property type="nucleotide sequence ID" value="XM_060594156.1"/>
</dbReference>
<dbReference type="Gene3D" id="3.30.559.10">
    <property type="entry name" value="Chloramphenicol acetyltransferase-like domain"/>
    <property type="match status" value="1"/>
</dbReference>
<proteinExistence type="predicted"/>
<dbReference type="SUPFAM" id="SSF52777">
    <property type="entry name" value="CoA-dependent acyltransferases"/>
    <property type="match status" value="2"/>
</dbReference>
<dbReference type="GO" id="GO:0005737">
    <property type="term" value="C:cytoplasm"/>
    <property type="evidence" value="ECO:0007669"/>
    <property type="project" value="TreeGrafter"/>
</dbReference>
<dbReference type="GO" id="GO:0031177">
    <property type="term" value="F:phosphopantetheine binding"/>
    <property type="evidence" value="ECO:0007669"/>
    <property type="project" value="TreeGrafter"/>
</dbReference>
<gene>
    <name evidence="2" type="ORF">BDP81DRAFT_464468</name>
</gene>
<dbReference type="AlphaFoldDB" id="A0AAJ0EA56"/>
<dbReference type="PANTHER" id="PTHR45527:SF1">
    <property type="entry name" value="FATTY ACID SYNTHASE"/>
    <property type="match status" value="1"/>
</dbReference>
<feature type="domain" description="Condensation" evidence="1">
    <location>
        <begin position="7"/>
        <end position="264"/>
    </location>
</feature>
<dbReference type="GeneID" id="85479018"/>
<reference evidence="2" key="1">
    <citation type="submission" date="2021-06" db="EMBL/GenBank/DDBJ databases">
        <title>Comparative genomics, transcriptomics and evolutionary studies reveal genomic signatures of adaptation to plant cell wall in hemibiotrophic fungi.</title>
        <authorList>
            <consortium name="DOE Joint Genome Institute"/>
            <person name="Baroncelli R."/>
            <person name="Diaz J.F."/>
            <person name="Benocci T."/>
            <person name="Peng M."/>
            <person name="Battaglia E."/>
            <person name="Haridas S."/>
            <person name="Andreopoulos W."/>
            <person name="Labutti K."/>
            <person name="Pangilinan J."/>
            <person name="Floch G.L."/>
            <person name="Makela M.R."/>
            <person name="Henrissat B."/>
            <person name="Grigoriev I.V."/>
            <person name="Crouch J.A."/>
            <person name="De Vries R.P."/>
            <person name="Sukno S.A."/>
            <person name="Thon M.R."/>
        </authorList>
    </citation>
    <scope>NUCLEOTIDE SEQUENCE</scope>
    <source>
        <strain evidence="2">CBS 102054</strain>
    </source>
</reference>
<organism evidence="2 3">
    <name type="scientific">Colletotrichum phormii</name>
    <dbReference type="NCBI Taxonomy" id="359342"/>
    <lineage>
        <taxon>Eukaryota</taxon>
        <taxon>Fungi</taxon>
        <taxon>Dikarya</taxon>
        <taxon>Ascomycota</taxon>
        <taxon>Pezizomycotina</taxon>
        <taxon>Sordariomycetes</taxon>
        <taxon>Hypocreomycetidae</taxon>
        <taxon>Glomerellales</taxon>
        <taxon>Glomerellaceae</taxon>
        <taxon>Colletotrichum</taxon>
        <taxon>Colletotrichum acutatum species complex</taxon>
    </lineage>
</organism>
<dbReference type="Pfam" id="PF00668">
    <property type="entry name" value="Condensation"/>
    <property type="match status" value="1"/>
</dbReference>
<dbReference type="GO" id="GO:0003824">
    <property type="term" value="F:catalytic activity"/>
    <property type="evidence" value="ECO:0007669"/>
    <property type="project" value="InterPro"/>
</dbReference>
<evidence type="ECO:0000313" key="2">
    <source>
        <dbReference type="EMBL" id="KAK1624734.1"/>
    </source>
</evidence>